<dbReference type="AlphaFoldDB" id="A0AA88DZF0"/>
<dbReference type="Proteomes" id="UP001187192">
    <property type="component" value="Unassembled WGS sequence"/>
</dbReference>
<feature type="region of interest" description="Disordered" evidence="1">
    <location>
        <begin position="137"/>
        <end position="160"/>
    </location>
</feature>
<keyword evidence="3" id="KW-1185">Reference proteome</keyword>
<name>A0AA88DZF0_FICCA</name>
<evidence type="ECO:0000313" key="2">
    <source>
        <dbReference type="EMBL" id="GMN64766.1"/>
    </source>
</evidence>
<sequence length="160" mass="18093">MTFKGQTIDAQHIENLLSEESLRRHGWASGIRASYRSWTGLAPNRQPFTSTAQSAGQVEMPVTSQSEQDVKDASCDVRLAIPDDSLDDVLWVLYPTGTLRIKGRYLNFQVRICSSILLVLYLIRLLFCKNGSREVEEEHRVGEGEGKGERHQQEQLKEAC</sequence>
<organism evidence="2 3">
    <name type="scientific">Ficus carica</name>
    <name type="common">Common fig</name>
    <dbReference type="NCBI Taxonomy" id="3494"/>
    <lineage>
        <taxon>Eukaryota</taxon>
        <taxon>Viridiplantae</taxon>
        <taxon>Streptophyta</taxon>
        <taxon>Embryophyta</taxon>
        <taxon>Tracheophyta</taxon>
        <taxon>Spermatophyta</taxon>
        <taxon>Magnoliopsida</taxon>
        <taxon>eudicotyledons</taxon>
        <taxon>Gunneridae</taxon>
        <taxon>Pentapetalae</taxon>
        <taxon>rosids</taxon>
        <taxon>fabids</taxon>
        <taxon>Rosales</taxon>
        <taxon>Moraceae</taxon>
        <taxon>Ficeae</taxon>
        <taxon>Ficus</taxon>
    </lineage>
</organism>
<gene>
    <name evidence="2" type="ORF">TIFTF001_033816</name>
</gene>
<dbReference type="EMBL" id="BTGU01000193">
    <property type="protein sequence ID" value="GMN64766.1"/>
    <property type="molecule type" value="Genomic_DNA"/>
</dbReference>
<proteinExistence type="predicted"/>
<accession>A0AA88DZF0</accession>
<evidence type="ECO:0000256" key="1">
    <source>
        <dbReference type="SAM" id="MobiDB-lite"/>
    </source>
</evidence>
<protein>
    <submittedName>
        <fullName evidence="2">Uncharacterized protein</fullName>
    </submittedName>
</protein>
<reference evidence="2" key="1">
    <citation type="submission" date="2023-07" db="EMBL/GenBank/DDBJ databases">
        <title>draft genome sequence of fig (Ficus carica).</title>
        <authorList>
            <person name="Takahashi T."/>
            <person name="Nishimura K."/>
        </authorList>
    </citation>
    <scope>NUCLEOTIDE SEQUENCE</scope>
</reference>
<comment type="caution">
    <text evidence="2">The sequence shown here is derived from an EMBL/GenBank/DDBJ whole genome shotgun (WGS) entry which is preliminary data.</text>
</comment>
<evidence type="ECO:0000313" key="3">
    <source>
        <dbReference type="Proteomes" id="UP001187192"/>
    </source>
</evidence>